<dbReference type="InterPro" id="IPR012677">
    <property type="entry name" value="Nucleotide-bd_a/b_plait_sf"/>
</dbReference>
<feature type="domain" description="RRM" evidence="6">
    <location>
        <begin position="4"/>
        <end position="83"/>
    </location>
</feature>
<evidence type="ECO:0000256" key="2">
    <source>
        <dbReference type="ARBA" id="ARBA00022884"/>
    </source>
</evidence>
<evidence type="ECO:0000313" key="8">
    <source>
        <dbReference type="Proteomes" id="UP000288716"/>
    </source>
</evidence>
<comment type="caution">
    <text evidence="7">The sequence shown here is derived from an EMBL/GenBank/DDBJ whole genome shotgun (WGS) entry which is preliminary data.</text>
</comment>
<feature type="non-terminal residue" evidence="7">
    <location>
        <position position="304"/>
    </location>
</feature>
<keyword evidence="3" id="KW-0539">Nucleus</keyword>
<evidence type="ECO:0000256" key="5">
    <source>
        <dbReference type="SAM" id="MobiDB-lite"/>
    </source>
</evidence>
<keyword evidence="2 4" id="KW-0694">RNA-binding</keyword>
<feature type="region of interest" description="Disordered" evidence="5">
    <location>
        <begin position="238"/>
        <end position="280"/>
    </location>
</feature>
<name>A0A443SIQ5_9ACAR</name>
<gene>
    <name evidence="7" type="ORF">B4U80_13720</name>
</gene>
<dbReference type="STRING" id="299467.A0A443SIQ5"/>
<dbReference type="AlphaFoldDB" id="A0A443SIQ5"/>
<dbReference type="InterPro" id="IPR000504">
    <property type="entry name" value="RRM_dom"/>
</dbReference>
<accession>A0A443SIQ5</accession>
<keyword evidence="8" id="KW-1185">Reference proteome</keyword>
<proteinExistence type="predicted"/>
<evidence type="ECO:0000256" key="4">
    <source>
        <dbReference type="PROSITE-ProRule" id="PRU00176"/>
    </source>
</evidence>
<feature type="compositionally biased region" description="Basic residues" evidence="5">
    <location>
        <begin position="200"/>
        <end position="213"/>
    </location>
</feature>
<feature type="region of interest" description="Disordered" evidence="5">
    <location>
        <begin position="90"/>
        <end position="126"/>
    </location>
</feature>
<dbReference type="GO" id="GO:0005730">
    <property type="term" value="C:nucleolus"/>
    <property type="evidence" value="ECO:0007669"/>
    <property type="project" value="UniProtKB-SubCell"/>
</dbReference>
<dbReference type="EMBL" id="NCKV01002040">
    <property type="protein sequence ID" value="RWS27404.1"/>
    <property type="molecule type" value="Genomic_DNA"/>
</dbReference>
<dbReference type="PANTHER" id="PTHR48029:SF1">
    <property type="entry name" value="NUCLEOLAR PROTEIN 8"/>
    <property type="match status" value="1"/>
</dbReference>
<comment type="subcellular location">
    <subcellularLocation>
        <location evidence="1">Nucleus</location>
        <location evidence="1">Nucleolus</location>
    </subcellularLocation>
</comment>
<dbReference type="OrthoDB" id="6495675at2759"/>
<reference evidence="7 8" key="1">
    <citation type="journal article" date="2018" name="Gigascience">
        <title>Genomes of trombidid mites reveal novel predicted allergens and laterally-transferred genes associated with secondary metabolism.</title>
        <authorList>
            <person name="Dong X."/>
            <person name="Chaisiri K."/>
            <person name="Xia D."/>
            <person name="Armstrong S.D."/>
            <person name="Fang Y."/>
            <person name="Donnelly M.J."/>
            <person name="Kadowaki T."/>
            <person name="McGarry J.W."/>
            <person name="Darby A.C."/>
            <person name="Makepeace B.L."/>
        </authorList>
    </citation>
    <scope>NUCLEOTIDE SEQUENCE [LARGE SCALE GENOMIC DNA]</scope>
    <source>
        <strain evidence="7">UoL-UT</strain>
    </source>
</reference>
<dbReference type="Gene3D" id="3.30.70.330">
    <property type="match status" value="1"/>
</dbReference>
<dbReference type="InterPro" id="IPR035979">
    <property type="entry name" value="RBD_domain_sf"/>
</dbReference>
<sequence>MTSKRLYVGNISSSVTDTDIEQLFSKFGKVCAVDIRSKTVDDKSKCFAFVDLEIDDASVPRVIKRLNCTKWKGQEISIQVAKESFMDRLKKEREESRESMNNNSKPVKPAFPIKRAQNNRIEHRQMSKITKFDDVPDVSSAEQQTLIKAALVSGKQLNKRVVFDNSTETNTEKKKKLFNDDDDTEELSIDTSFQDKLGKKKKSVLGKSISRKPRVSDDKKSLKSSLLIPRFDPSKLSDTEKYELKAKNNSPEKDKRSDEIDENEKAEEQQSEVSKERYYEVSSSLKDIWKRKEDEPQNSFSISQ</sequence>
<evidence type="ECO:0000256" key="1">
    <source>
        <dbReference type="ARBA" id="ARBA00004604"/>
    </source>
</evidence>
<evidence type="ECO:0000313" key="7">
    <source>
        <dbReference type="EMBL" id="RWS27404.1"/>
    </source>
</evidence>
<dbReference type="PROSITE" id="PS50102">
    <property type="entry name" value="RRM"/>
    <property type="match status" value="1"/>
</dbReference>
<dbReference type="PANTHER" id="PTHR48029">
    <property type="entry name" value="NUCLEOLAR PROTEIN 8"/>
    <property type="match status" value="1"/>
</dbReference>
<feature type="compositionally biased region" description="Basic and acidic residues" evidence="5">
    <location>
        <begin position="238"/>
        <end position="258"/>
    </location>
</feature>
<dbReference type="Pfam" id="PF00076">
    <property type="entry name" value="RRM_1"/>
    <property type="match status" value="1"/>
</dbReference>
<evidence type="ECO:0000256" key="3">
    <source>
        <dbReference type="ARBA" id="ARBA00023242"/>
    </source>
</evidence>
<evidence type="ECO:0000259" key="6">
    <source>
        <dbReference type="PROSITE" id="PS50102"/>
    </source>
</evidence>
<feature type="region of interest" description="Disordered" evidence="5">
    <location>
        <begin position="200"/>
        <end position="223"/>
    </location>
</feature>
<dbReference type="VEuPathDB" id="VectorBase:LDEU004639"/>
<dbReference type="GO" id="GO:0003723">
    <property type="term" value="F:RNA binding"/>
    <property type="evidence" value="ECO:0007669"/>
    <property type="project" value="UniProtKB-UniRule"/>
</dbReference>
<dbReference type="SMART" id="SM00360">
    <property type="entry name" value="RRM"/>
    <property type="match status" value="1"/>
</dbReference>
<organism evidence="7 8">
    <name type="scientific">Leptotrombidium deliense</name>
    <dbReference type="NCBI Taxonomy" id="299467"/>
    <lineage>
        <taxon>Eukaryota</taxon>
        <taxon>Metazoa</taxon>
        <taxon>Ecdysozoa</taxon>
        <taxon>Arthropoda</taxon>
        <taxon>Chelicerata</taxon>
        <taxon>Arachnida</taxon>
        <taxon>Acari</taxon>
        <taxon>Acariformes</taxon>
        <taxon>Trombidiformes</taxon>
        <taxon>Prostigmata</taxon>
        <taxon>Anystina</taxon>
        <taxon>Parasitengona</taxon>
        <taxon>Trombiculoidea</taxon>
        <taxon>Trombiculidae</taxon>
        <taxon>Leptotrombidium</taxon>
    </lineage>
</organism>
<dbReference type="SUPFAM" id="SSF54928">
    <property type="entry name" value="RNA-binding domain, RBD"/>
    <property type="match status" value="1"/>
</dbReference>
<protein>
    <submittedName>
        <fullName evidence="7">Nucleolar protein 8-like protein</fullName>
    </submittedName>
</protein>
<dbReference type="CDD" id="cd12226">
    <property type="entry name" value="RRM_NOL8"/>
    <property type="match status" value="1"/>
</dbReference>
<dbReference type="InterPro" id="IPR034138">
    <property type="entry name" value="NOP8_RRM"/>
</dbReference>
<dbReference type="Proteomes" id="UP000288716">
    <property type="component" value="Unassembled WGS sequence"/>
</dbReference>